<comment type="caution">
    <text evidence="2">The sequence shown here is derived from an EMBL/GenBank/DDBJ whole genome shotgun (WGS) entry which is preliminary data.</text>
</comment>
<name>A0ABN9BTS4_9NEOB</name>
<dbReference type="Proteomes" id="UP001162483">
    <property type="component" value="Unassembled WGS sequence"/>
</dbReference>
<evidence type="ECO:0000313" key="3">
    <source>
        <dbReference type="Proteomes" id="UP001162483"/>
    </source>
</evidence>
<feature type="region of interest" description="Disordered" evidence="1">
    <location>
        <begin position="28"/>
        <end position="55"/>
    </location>
</feature>
<evidence type="ECO:0000313" key="2">
    <source>
        <dbReference type="EMBL" id="CAI9551109.1"/>
    </source>
</evidence>
<feature type="non-terminal residue" evidence="2">
    <location>
        <position position="55"/>
    </location>
</feature>
<gene>
    <name evidence="2" type="ORF">SPARVUS_LOCUS3683922</name>
</gene>
<protein>
    <submittedName>
        <fullName evidence="2">Uncharacterized protein</fullName>
    </submittedName>
</protein>
<sequence>MGPPGNRGSWGPCVLAYTQTTPKKAYERYQGHLMGPPTDPGPSGSARVPQWSVCP</sequence>
<proteinExistence type="predicted"/>
<accession>A0ABN9BTS4</accession>
<organism evidence="2 3">
    <name type="scientific">Staurois parvus</name>
    <dbReference type="NCBI Taxonomy" id="386267"/>
    <lineage>
        <taxon>Eukaryota</taxon>
        <taxon>Metazoa</taxon>
        <taxon>Chordata</taxon>
        <taxon>Craniata</taxon>
        <taxon>Vertebrata</taxon>
        <taxon>Euteleostomi</taxon>
        <taxon>Amphibia</taxon>
        <taxon>Batrachia</taxon>
        <taxon>Anura</taxon>
        <taxon>Neobatrachia</taxon>
        <taxon>Ranoidea</taxon>
        <taxon>Ranidae</taxon>
        <taxon>Staurois</taxon>
    </lineage>
</organism>
<dbReference type="EMBL" id="CATNWA010005949">
    <property type="protein sequence ID" value="CAI9551109.1"/>
    <property type="molecule type" value="Genomic_DNA"/>
</dbReference>
<keyword evidence="3" id="KW-1185">Reference proteome</keyword>
<evidence type="ECO:0000256" key="1">
    <source>
        <dbReference type="SAM" id="MobiDB-lite"/>
    </source>
</evidence>
<reference evidence="2" key="1">
    <citation type="submission" date="2023-05" db="EMBL/GenBank/DDBJ databases">
        <authorList>
            <person name="Stuckert A."/>
        </authorList>
    </citation>
    <scope>NUCLEOTIDE SEQUENCE</scope>
</reference>